<evidence type="ECO:0000256" key="4">
    <source>
        <dbReference type="ARBA" id="ARBA00025779"/>
    </source>
</evidence>
<dbReference type="Pfam" id="PF01302">
    <property type="entry name" value="CAP_GLY"/>
    <property type="match status" value="1"/>
</dbReference>
<dbReference type="GO" id="GO:0005737">
    <property type="term" value="C:cytoplasm"/>
    <property type="evidence" value="ECO:0007669"/>
    <property type="project" value="UniProtKB-SubCell"/>
</dbReference>
<dbReference type="AlphaFoldDB" id="A0A9W7BIF7"/>
<name>A0A9W7BIF7_9STRA</name>
<evidence type="ECO:0000313" key="7">
    <source>
        <dbReference type="EMBL" id="GMH86785.1"/>
    </source>
</evidence>
<dbReference type="SMART" id="SM01052">
    <property type="entry name" value="CAP_GLY"/>
    <property type="match status" value="1"/>
</dbReference>
<dbReference type="InterPro" id="IPR000938">
    <property type="entry name" value="CAP-Gly_domain"/>
</dbReference>
<comment type="subcellular location">
    <subcellularLocation>
        <location evidence="1">Cytoplasm</location>
    </subcellularLocation>
</comment>
<reference evidence="8" key="1">
    <citation type="journal article" date="2023" name="Commun. Biol.">
        <title>Genome analysis of Parmales, the sister group of diatoms, reveals the evolutionary specialization of diatoms from phago-mixotrophs to photoautotrophs.</title>
        <authorList>
            <person name="Ban H."/>
            <person name="Sato S."/>
            <person name="Yoshikawa S."/>
            <person name="Yamada K."/>
            <person name="Nakamura Y."/>
            <person name="Ichinomiya M."/>
            <person name="Sato N."/>
            <person name="Blanc-Mathieu R."/>
            <person name="Endo H."/>
            <person name="Kuwata A."/>
            <person name="Ogata H."/>
        </authorList>
    </citation>
    <scope>NUCLEOTIDE SEQUENCE [LARGE SCALE GENOMIC DNA]</scope>
    <source>
        <strain evidence="8">NIES 3701</strain>
    </source>
</reference>
<evidence type="ECO:0000256" key="2">
    <source>
        <dbReference type="ARBA" id="ARBA00022490"/>
    </source>
</evidence>
<dbReference type="GO" id="GO:0043014">
    <property type="term" value="F:alpha-tubulin binding"/>
    <property type="evidence" value="ECO:0007669"/>
    <property type="project" value="InterPro"/>
</dbReference>
<dbReference type="InterPro" id="IPR045172">
    <property type="entry name" value="TBCB_Ubl"/>
</dbReference>
<protein>
    <recommendedName>
        <fullName evidence="9">CAP-Gly domain-containing protein</fullName>
    </recommendedName>
</protein>
<evidence type="ECO:0000256" key="1">
    <source>
        <dbReference type="ARBA" id="ARBA00004496"/>
    </source>
</evidence>
<comment type="similarity">
    <text evidence="4">Belongs to the TBCB family.</text>
</comment>
<dbReference type="InterPro" id="IPR036859">
    <property type="entry name" value="CAP-Gly_dom_sf"/>
</dbReference>
<proteinExistence type="inferred from homology"/>
<comment type="caution">
    <text evidence="7">The sequence shown here is derived from an EMBL/GenBank/DDBJ whole genome shotgun (WGS) entry which is preliminary data.</text>
</comment>
<dbReference type="EMBL" id="BRXY01000319">
    <property type="protein sequence ID" value="GMH86785.1"/>
    <property type="molecule type" value="Genomic_DNA"/>
</dbReference>
<gene>
    <name evidence="7" type="ORF">TrST_g13170</name>
</gene>
<evidence type="ECO:0000259" key="6">
    <source>
        <dbReference type="PROSITE" id="PS50245"/>
    </source>
</evidence>
<dbReference type="SUPFAM" id="SSF74924">
    <property type="entry name" value="Cap-Gly domain"/>
    <property type="match status" value="1"/>
</dbReference>
<dbReference type="GO" id="GO:0007021">
    <property type="term" value="P:tubulin complex assembly"/>
    <property type="evidence" value="ECO:0007669"/>
    <property type="project" value="InterPro"/>
</dbReference>
<evidence type="ECO:0008006" key="9">
    <source>
        <dbReference type="Google" id="ProtNLM"/>
    </source>
</evidence>
<dbReference type="Proteomes" id="UP001165085">
    <property type="component" value="Unassembled WGS sequence"/>
</dbReference>
<keyword evidence="2" id="KW-0963">Cytoplasm</keyword>
<dbReference type="OrthoDB" id="2130750at2759"/>
<dbReference type="Gene3D" id="3.10.20.90">
    <property type="entry name" value="Phosphatidylinositol 3-kinase Catalytic Subunit, Chain A, domain 1"/>
    <property type="match status" value="1"/>
</dbReference>
<evidence type="ECO:0000313" key="8">
    <source>
        <dbReference type="Proteomes" id="UP001165085"/>
    </source>
</evidence>
<dbReference type="GO" id="GO:0005634">
    <property type="term" value="C:nucleus"/>
    <property type="evidence" value="ECO:0007669"/>
    <property type="project" value="TreeGrafter"/>
</dbReference>
<dbReference type="GO" id="GO:0051010">
    <property type="term" value="F:microtubule plus-end binding"/>
    <property type="evidence" value="ECO:0007669"/>
    <property type="project" value="TreeGrafter"/>
</dbReference>
<dbReference type="GO" id="GO:0031122">
    <property type="term" value="P:cytoplasmic microtubule organization"/>
    <property type="evidence" value="ECO:0007669"/>
    <property type="project" value="TreeGrafter"/>
</dbReference>
<sequence length="311" mass="34810">MAGQINNQDMLALQSYVMAQDGQKYAQLHDDTVMIDITHSNLVQRHIELRFDKHEKIEELKFRIHRQTGTPPDYQKLLIKQAGQVIGEIGPDDSKMIGFYGIESGMEVHCVDLNPYSASANGGYEDVSKIKKYKMSDEEYEKRKGTLRDWAKKQKQKDATFTLERHAKEHAAMVEANRYYKQTGEAPPGFSFVDGKLTADPKDEENIAPPGTETVEGMEVGNRCEVQPGARRGTVMFVGEIEEIGAGHWVGVKFDEPVGMTNGTVKKTGKVVFDAGGENMGGFIRGKNVKVGDFPERDLMDELEDSDEDEL</sequence>
<dbReference type="SUPFAM" id="SSF54236">
    <property type="entry name" value="Ubiquitin-like"/>
    <property type="match status" value="1"/>
</dbReference>
<evidence type="ECO:0000259" key="5">
    <source>
        <dbReference type="PROSITE" id="PS50053"/>
    </source>
</evidence>
<keyword evidence="3" id="KW-0143">Chaperone</keyword>
<dbReference type="PANTHER" id="PTHR18916:SF85">
    <property type="entry name" value="TUBULIN-FOLDING COFACTOR B"/>
    <property type="match status" value="1"/>
</dbReference>
<accession>A0A9W7BIF7</accession>
<dbReference type="SMART" id="SM00213">
    <property type="entry name" value="UBQ"/>
    <property type="match status" value="1"/>
</dbReference>
<dbReference type="InterPro" id="IPR000626">
    <property type="entry name" value="Ubiquitin-like_dom"/>
</dbReference>
<dbReference type="GO" id="GO:0007023">
    <property type="term" value="P:post-chaperonin tubulin folding pathway"/>
    <property type="evidence" value="ECO:0007669"/>
    <property type="project" value="InterPro"/>
</dbReference>
<dbReference type="Pfam" id="PF14560">
    <property type="entry name" value="Ubiquitin_2"/>
    <property type="match status" value="1"/>
</dbReference>
<dbReference type="PROSITE" id="PS50053">
    <property type="entry name" value="UBIQUITIN_2"/>
    <property type="match status" value="1"/>
</dbReference>
<keyword evidence="8" id="KW-1185">Reference proteome</keyword>
<evidence type="ECO:0000256" key="3">
    <source>
        <dbReference type="ARBA" id="ARBA00023186"/>
    </source>
</evidence>
<dbReference type="Gene3D" id="2.30.30.190">
    <property type="entry name" value="CAP Gly-rich-like domain"/>
    <property type="match status" value="1"/>
</dbReference>
<dbReference type="PROSITE" id="PS50245">
    <property type="entry name" value="CAP_GLY_2"/>
    <property type="match status" value="1"/>
</dbReference>
<dbReference type="InterPro" id="IPR029071">
    <property type="entry name" value="Ubiquitin-like_domsf"/>
</dbReference>
<feature type="domain" description="CAP-Gly" evidence="6">
    <location>
        <begin position="240"/>
        <end position="285"/>
    </location>
</feature>
<feature type="domain" description="Ubiquitin-like" evidence="5">
    <location>
        <begin position="35"/>
        <end position="109"/>
    </location>
</feature>
<dbReference type="GO" id="GO:0035371">
    <property type="term" value="C:microtubule plus-end"/>
    <property type="evidence" value="ECO:0007669"/>
    <property type="project" value="TreeGrafter"/>
</dbReference>
<dbReference type="PANTHER" id="PTHR18916">
    <property type="entry name" value="DYNACTIN 1-RELATED MICROTUBULE-BINDING"/>
    <property type="match status" value="1"/>
</dbReference>
<dbReference type="CDD" id="cd01789">
    <property type="entry name" value="Ubl_TBCB"/>
    <property type="match status" value="1"/>
</dbReference>
<organism evidence="7 8">
    <name type="scientific">Triparma strigata</name>
    <dbReference type="NCBI Taxonomy" id="1606541"/>
    <lineage>
        <taxon>Eukaryota</taxon>
        <taxon>Sar</taxon>
        <taxon>Stramenopiles</taxon>
        <taxon>Ochrophyta</taxon>
        <taxon>Bolidophyceae</taxon>
        <taxon>Parmales</taxon>
        <taxon>Triparmaceae</taxon>
        <taxon>Triparma</taxon>
    </lineage>
</organism>